<evidence type="ECO:0000256" key="5">
    <source>
        <dbReference type="ARBA" id="ARBA00023163"/>
    </source>
</evidence>
<evidence type="ECO:0000313" key="11">
    <source>
        <dbReference type="Proteomes" id="UP000824890"/>
    </source>
</evidence>
<keyword evidence="7 8" id="KW-0927">Auxin signaling pathway</keyword>
<evidence type="ECO:0000256" key="1">
    <source>
        <dbReference type="ARBA" id="ARBA00004123"/>
    </source>
</evidence>
<protein>
    <recommendedName>
        <fullName evidence="8">Auxin-responsive protein</fullName>
    </recommendedName>
</protein>
<feature type="domain" description="PB1" evidence="9">
    <location>
        <begin position="195"/>
        <end position="283"/>
    </location>
</feature>
<keyword evidence="5 8" id="KW-0804">Transcription</keyword>
<evidence type="ECO:0000256" key="8">
    <source>
        <dbReference type="RuleBase" id="RU004549"/>
    </source>
</evidence>
<dbReference type="PANTHER" id="PTHR31734:SF114">
    <property type="entry name" value="AUXIN-RESPONSIVE PROTEIN IAA32"/>
    <property type="match status" value="1"/>
</dbReference>
<comment type="subcellular location">
    <subcellularLocation>
        <location evidence="1 8">Nucleus</location>
    </subcellularLocation>
</comment>
<comment type="caution">
    <text evidence="10">The sequence shown here is derived from an EMBL/GenBank/DDBJ whole genome shotgun (WGS) entry which is preliminary data.</text>
</comment>
<evidence type="ECO:0000259" key="9">
    <source>
        <dbReference type="PROSITE" id="PS51745"/>
    </source>
</evidence>
<dbReference type="InterPro" id="IPR033389">
    <property type="entry name" value="AUX/IAA_dom"/>
</dbReference>
<dbReference type="SUPFAM" id="SSF54277">
    <property type="entry name" value="CAD &amp; PB1 domains"/>
    <property type="match status" value="1"/>
</dbReference>
<dbReference type="Proteomes" id="UP000824890">
    <property type="component" value="Unassembled WGS sequence"/>
</dbReference>
<dbReference type="Pfam" id="PF02309">
    <property type="entry name" value="AUX_IAA"/>
    <property type="match status" value="1"/>
</dbReference>
<keyword evidence="3 8" id="KW-0678">Repressor</keyword>
<evidence type="ECO:0000256" key="6">
    <source>
        <dbReference type="ARBA" id="ARBA00023242"/>
    </source>
</evidence>
<evidence type="ECO:0000256" key="7">
    <source>
        <dbReference type="ARBA" id="ARBA00023294"/>
    </source>
</evidence>
<evidence type="ECO:0000256" key="3">
    <source>
        <dbReference type="ARBA" id="ARBA00022491"/>
    </source>
</evidence>
<evidence type="ECO:0000313" key="10">
    <source>
        <dbReference type="EMBL" id="KAH0924084.1"/>
    </source>
</evidence>
<gene>
    <name evidence="10" type="ORF">HID58_024102</name>
</gene>
<keyword evidence="6 8" id="KW-0539">Nucleus</keyword>
<organism evidence="10 11">
    <name type="scientific">Brassica napus</name>
    <name type="common">Rape</name>
    <dbReference type="NCBI Taxonomy" id="3708"/>
    <lineage>
        <taxon>Eukaryota</taxon>
        <taxon>Viridiplantae</taxon>
        <taxon>Streptophyta</taxon>
        <taxon>Embryophyta</taxon>
        <taxon>Tracheophyta</taxon>
        <taxon>Spermatophyta</taxon>
        <taxon>Magnoliopsida</taxon>
        <taxon>eudicotyledons</taxon>
        <taxon>Gunneridae</taxon>
        <taxon>Pentapetalae</taxon>
        <taxon>rosids</taxon>
        <taxon>malvids</taxon>
        <taxon>Brassicales</taxon>
        <taxon>Brassicaceae</taxon>
        <taxon>Brassiceae</taxon>
        <taxon>Brassica</taxon>
    </lineage>
</organism>
<dbReference type="PANTHER" id="PTHR31734">
    <property type="entry name" value="AUXIN-RESPONSIVE PROTEIN IAA17"/>
    <property type="match status" value="1"/>
</dbReference>
<evidence type="ECO:0000256" key="4">
    <source>
        <dbReference type="ARBA" id="ARBA00023015"/>
    </source>
</evidence>
<accession>A0ABQ8D409</accession>
<comment type="subunit">
    <text evidence="8">Homodimers and heterodimers.</text>
</comment>
<name>A0ABQ8D409_BRANA</name>
<sequence length="288" mass="32447">MTQSMSSSPLIQILSMGAKVQTGIHVSGLVLDPPFTQPYYFSDKVWEKKTTLSLSQATESLTLVELSLLSDDVITASTKWKCSVIQILTVILCTRKYIKKATMDQNTPAEFSHGSSNFHTYYSQTKKGGGGVIDLGLSLRTIQHETYLPSTPSLDGYGELIDWSQRPYTQLKSEEPVDQRLAQRYYNDGEEGRGKLAYYVNMDGSVVGRKVCILNQGTYSTLALQLDNMFGMQTVSGLKLFQDESEFSLVYRDREGIWRNVGDVPWKEFVASVNRMRIARRDDALLPY</sequence>
<dbReference type="EMBL" id="JAGKQM010000006">
    <property type="protein sequence ID" value="KAH0924084.1"/>
    <property type="molecule type" value="Genomic_DNA"/>
</dbReference>
<proteinExistence type="inferred from homology"/>
<dbReference type="Gene3D" id="3.10.20.90">
    <property type="entry name" value="Phosphatidylinositol 3-kinase Catalytic Subunit, Chain A, domain 1"/>
    <property type="match status" value="1"/>
</dbReference>
<keyword evidence="11" id="KW-1185">Reference proteome</keyword>
<dbReference type="InterPro" id="IPR053793">
    <property type="entry name" value="PB1-like"/>
</dbReference>
<dbReference type="InterPro" id="IPR003311">
    <property type="entry name" value="AUX_IAA"/>
</dbReference>
<evidence type="ECO:0000256" key="2">
    <source>
        <dbReference type="ARBA" id="ARBA00006728"/>
    </source>
</evidence>
<keyword evidence="4 8" id="KW-0805">Transcription regulation</keyword>
<reference evidence="10 11" key="1">
    <citation type="submission" date="2021-05" db="EMBL/GenBank/DDBJ databases">
        <title>Genome Assembly of Synthetic Allotetraploid Brassica napus Reveals Homoeologous Exchanges between Subgenomes.</title>
        <authorList>
            <person name="Davis J.T."/>
        </authorList>
    </citation>
    <scope>NUCLEOTIDE SEQUENCE [LARGE SCALE GENOMIC DNA]</scope>
    <source>
        <strain evidence="11">cv. Da-Ae</strain>
        <tissue evidence="10">Seedling</tissue>
    </source>
</reference>
<dbReference type="PROSITE" id="PS51745">
    <property type="entry name" value="PB1"/>
    <property type="match status" value="1"/>
</dbReference>
<comment type="function">
    <text evidence="8">Aux/IAA proteins are short-lived transcriptional factors that function as repressors of early auxin response genes at low auxin concentrations.</text>
</comment>
<comment type="similarity">
    <text evidence="2 8">Belongs to the Aux/IAA family.</text>
</comment>